<organism evidence="2 3">
    <name type="scientific">Pelobates cultripes</name>
    <name type="common">Western spadefoot toad</name>
    <dbReference type="NCBI Taxonomy" id="61616"/>
    <lineage>
        <taxon>Eukaryota</taxon>
        <taxon>Metazoa</taxon>
        <taxon>Chordata</taxon>
        <taxon>Craniata</taxon>
        <taxon>Vertebrata</taxon>
        <taxon>Euteleostomi</taxon>
        <taxon>Amphibia</taxon>
        <taxon>Batrachia</taxon>
        <taxon>Anura</taxon>
        <taxon>Pelobatoidea</taxon>
        <taxon>Pelobatidae</taxon>
        <taxon>Pelobates</taxon>
    </lineage>
</organism>
<name>A0AAD1RAM1_PELCU</name>
<dbReference type="EMBL" id="OW240913">
    <property type="protein sequence ID" value="CAH2246774.1"/>
    <property type="molecule type" value="Genomic_DNA"/>
</dbReference>
<evidence type="ECO:0000313" key="2">
    <source>
        <dbReference type="EMBL" id="CAH2246774.1"/>
    </source>
</evidence>
<feature type="region of interest" description="Disordered" evidence="1">
    <location>
        <begin position="1"/>
        <end position="56"/>
    </location>
</feature>
<accession>A0AAD1RAM1</accession>
<protein>
    <submittedName>
        <fullName evidence="2">Uncharacterized protein</fullName>
    </submittedName>
</protein>
<reference evidence="2" key="1">
    <citation type="submission" date="2022-03" db="EMBL/GenBank/DDBJ databases">
        <authorList>
            <person name="Alioto T."/>
            <person name="Alioto T."/>
            <person name="Gomez Garrido J."/>
        </authorList>
    </citation>
    <scope>NUCLEOTIDE SEQUENCE</scope>
</reference>
<dbReference type="AlphaFoldDB" id="A0AAD1RAM1"/>
<gene>
    <name evidence="2" type="ORF">PECUL_23A009304</name>
</gene>
<evidence type="ECO:0000256" key="1">
    <source>
        <dbReference type="SAM" id="MobiDB-lite"/>
    </source>
</evidence>
<evidence type="ECO:0000313" key="3">
    <source>
        <dbReference type="Proteomes" id="UP001295444"/>
    </source>
</evidence>
<proteinExistence type="predicted"/>
<sequence>MSHRSAKRPAKADKTLFFMAKAAHGKQGREETQDGGGHGSREVSPSPPSSPTSLLEDSPLTLATMKSFMADFTMQIQSTIEGQLKSLAVEEGLKKLEDWGLPKPDVPVQPAKKIPRLSVDWSRA</sequence>
<keyword evidence="3" id="KW-1185">Reference proteome</keyword>
<dbReference type="Proteomes" id="UP001295444">
    <property type="component" value="Chromosome 02"/>
</dbReference>